<dbReference type="RefSeq" id="WP_168116064.1">
    <property type="nucleotide sequence ID" value="NZ_BOON01000032.1"/>
</dbReference>
<protein>
    <recommendedName>
        <fullName evidence="4">MFS transporter</fullName>
    </recommendedName>
</protein>
<evidence type="ECO:0000313" key="3">
    <source>
        <dbReference type="Proteomes" id="UP000599074"/>
    </source>
</evidence>
<keyword evidence="1" id="KW-1133">Transmembrane helix</keyword>
<evidence type="ECO:0000313" key="2">
    <source>
        <dbReference type="EMBL" id="GII23909.1"/>
    </source>
</evidence>
<feature type="transmembrane region" description="Helical" evidence="1">
    <location>
        <begin position="25"/>
        <end position="47"/>
    </location>
</feature>
<name>A0A8J3TFR4_9ACTN</name>
<evidence type="ECO:0000256" key="1">
    <source>
        <dbReference type="SAM" id="Phobius"/>
    </source>
</evidence>
<gene>
    <name evidence="2" type="ORF">Pme01_35060</name>
</gene>
<dbReference type="Proteomes" id="UP000599074">
    <property type="component" value="Unassembled WGS sequence"/>
</dbReference>
<sequence>MFTGEAVATLAGAIVGPAIAQALSMTWAACAAGTLTLLSGVAAVLLLPRNAPRLDQQSEADSQAAS</sequence>
<keyword evidence="1" id="KW-0472">Membrane</keyword>
<reference evidence="2" key="1">
    <citation type="submission" date="2021-01" db="EMBL/GenBank/DDBJ databases">
        <title>Whole genome shotgun sequence of Planosporangium mesophilum NBRC 109066.</title>
        <authorList>
            <person name="Komaki H."/>
            <person name="Tamura T."/>
        </authorList>
    </citation>
    <scope>NUCLEOTIDE SEQUENCE</scope>
    <source>
        <strain evidence="2">NBRC 109066</strain>
    </source>
</reference>
<dbReference type="SUPFAM" id="SSF103473">
    <property type="entry name" value="MFS general substrate transporter"/>
    <property type="match status" value="1"/>
</dbReference>
<evidence type="ECO:0008006" key="4">
    <source>
        <dbReference type="Google" id="ProtNLM"/>
    </source>
</evidence>
<accession>A0A8J3TFR4</accession>
<dbReference type="Gene3D" id="1.20.1250.20">
    <property type="entry name" value="MFS general substrate transporter like domains"/>
    <property type="match status" value="1"/>
</dbReference>
<dbReference type="AlphaFoldDB" id="A0A8J3TFR4"/>
<dbReference type="EMBL" id="BOON01000032">
    <property type="protein sequence ID" value="GII23909.1"/>
    <property type="molecule type" value="Genomic_DNA"/>
</dbReference>
<proteinExistence type="predicted"/>
<organism evidence="2 3">
    <name type="scientific">Planosporangium mesophilum</name>
    <dbReference type="NCBI Taxonomy" id="689768"/>
    <lineage>
        <taxon>Bacteria</taxon>
        <taxon>Bacillati</taxon>
        <taxon>Actinomycetota</taxon>
        <taxon>Actinomycetes</taxon>
        <taxon>Micromonosporales</taxon>
        <taxon>Micromonosporaceae</taxon>
        <taxon>Planosporangium</taxon>
    </lineage>
</organism>
<keyword evidence="3" id="KW-1185">Reference proteome</keyword>
<comment type="caution">
    <text evidence="2">The sequence shown here is derived from an EMBL/GenBank/DDBJ whole genome shotgun (WGS) entry which is preliminary data.</text>
</comment>
<keyword evidence="1" id="KW-0812">Transmembrane</keyword>
<dbReference type="InterPro" id="IPR036259">
    <property type="entry name" value="MFS_trans_sf"/>
</dbReference>